<feature type="transmembrane region" description="Helical" evidence="1">
    <location>
        <begin position="49"/>
        <end position="73"/>
    </location>
</feature>
<dbReference type="AlphaFoldDB" id="A0AAV7QDL5"/>
<comment type="caution">
    <text evidence="2">The sequence shown here is derived from an EMBL/GenBank/DDBJ whole genome shotgun (WGS) entry which is preliminary data.</text>
</comment>
<sequence>MSRAAGGACGGVSRGGACGRLCGSGACSGLSGSGAGGGLSDCGVVAGSVTVVLVACFVAAVLAAGSVVAVLVVGSVTAVLVAGSVTAVLVAGSLAVQMAVQVGSSLPYRLTSTWTEGVTLVPPCPLLTSPSLSGPSPPWMVALLSCHYPVSVSLSPWWQVFSASPAGMWATFKFCRWRNVLALAPRHTGNPDGWRIPMACSCWHHCAW</sequence>
<protein>
    <submittedName>
        <fullName evidence="2">Uncharacterized protein</fullName>
    </submittedName>
</protein>
<evidence type="ECO:0000256" key="1">
    <source>
        <dbReference type="SAM" id="Phobius"/>
    </source>
</evidence>
<feature type="transmembrane region" description="Helical" evidence="1">
    <location>
        <begin position="79"/>
        <end position="100"/>
    </location>
</feature>
<proteinExistence type="predicted"/>
<dbReference type="Proteomes" id="UP001066276">
    <property type="component" value="Chromosome 6"/>
</dbReference>
<organism evidence="2 3">
    <name type="scientific">Pleurodeles waltl</name>
    <name type="common">Iberian ribbed newt</name>
    <dbReference type="NCBI Taxonomy" id="8319"/>
    <lineage>
        <taxon>Eukaryota</taxon>
        <taxon>Metazoa</taxon>
        <taxon>Chordata</taxon>
        <taxon>Craniata</taxon>
        <taxon>Vertebrata</taxon>
        <taxon>Euteleostomi</taxon>
        <taxon>Amphibia</taxon>
        <taxon>Batrachia</taxon>
        <taxon>Caudata</taxon>
        <taxon>Salamandroidea</taxon>
        <taxon>Salamandridae</taxon>
        <taxon>Pleurodelinae</taxon>
        <taxon>Pleurodeles</taxon>
    </lineage>
</organism>
<evidence type="ECO:0000313" key="3">
    <source>
        <dbReference type="Proteomes" id="UP001066276"/>
    </source>
</evidence>
<reference evidence="2" key="1">
    <citation type="journal article" date="2022" name="bioRxiv">
        <title>Sequencing and chromosome-scale assembly of the giantPleurodeles waltlgenome.</title>
        <authorList>
            <person name="Brown T."/>
            <person name="Elewa A."/>
            <person name="Iarovenko S."/>
            <person name="Subramanian E."/>
            <person name="Araus A.J."/>
            <person name="Petzold A."/>
            <person name="Susuki M."/>
            <person name="Suzuki K.-i.T."/>
            <person name="Hayashi T."/>
            <person name="Toyoda A."/>
            <person name="Oliveira C."/>
            <person name="Osipova E."/>
            <person name="Leigh N.D."/>
            <person name="Simon A."/>
            <person name="Yun M.H."/>
        </authorList>
    </citation>
    <scope>NUCLEOTIDE SEQUENCE</scope>
    <source>
        <strain evidence="2">20211129_DDA</strain>
        <tissue evidence="2">Liver</tissue>
    </source>
</reference>
<gene>
    <name evidence="2" type="ORF">NDU88_005047</name>
</gene>
<keyword evidence="1" id="KW-0812">Transmembrane</keyword>
<name>A0AAV7QDL5_PLEWA</name>
<evidence type="ECO:0000313" key="2">
    <source>
        <dbReference type="EMBL" id="KAJ1138666.1"/>
    </source>
</evidence>
<keyword evidence="1" id="KW-0472">Membrane</keyword>
<accession>A0AAV7QDL5</accession>
<keyword evidence="1" id="KW-1133">Transmembrane helix</keyword>
<dbReference type="EMBL" id="JANPWB010000010">
    <property type="protein sequence ID" value="KAJ1138666.1"/>
    <property type="molecule type" value="Genomic_DNA"/>
</dbReference>
<keyword evidence="3" id="KW-1185">Reference proteome</keyword>